<reference evidence="2 3" key="1">
    <citation type="submission" date="2016-05" db="EMBL/GenBank/DDBJ databases">
        <title>Bacillus thuringiensis and Bacillus weihenstephanensis as novel biocontrol agents of wilt causing Verticillium species.</title>
        <authorList>
            <person name="Hollensteiner J."/>
            <person name="Wemheuer F."/>
            <person name="Harting R."/>
            <person name="Kolarzyk A."/>
            <person name="Diaz-Valerio S."/>
            <person name="Poehlein A."/>
            <person name="Brzuszkiewicz E."/>
            <person name="Nesemann K."/>
            <person name="Braus-Stromeyer S."/>
            <person name="Braus G."/>
            <person name="Daniel R."/>
            <person name="Liesegang H."/>
        </authorList>
    </citation>
    <scope>NUCLEOTIDE SEQUENCE [LARGE SCALE GENOMIC DNA]</scope>
    <source>
        <strain evidence="2 3">GOE8</strain>
    </source>
</reference>
<keyword evidence="1" id="KW-0472">Membrane</keyword>
<keyword evidence="1" id="KW-1133">Transmembrane helix</keyword>
<dbReference type="Proteomes" id="UP000175706">
    <property type="component" value="Unassembled WGS sequence"/>
</dbReference>
<keyword evidence="1" id="KW-0812">Transmembrane</keyword>
<comment type="caution">
    <text evidence="2">The sequence shown here is derived from an EMBL/GenBank/DDBJ whole genome shotgun (WGS) entry which is preliminary data.</text>
</comment>
<feature type="transmembrane region" description="Helical" evidence="1">
    <location>
        <begin position="37"/>
        <end position="60"/>
    </location>
</feature>
<dbReference type="EMBL" id="LXLT01000035">
    <property type="protein sequence ID" value="OFD78335.1"/>
    <property type="molecule type" value="Genomic_DNA"/>
</dbReference>
<evidence type="ECO:0000313" key="3">
    <source>
        <dbReference type="Proteomes" id="UP000175706"/>
    </source>
</evidence>
<organism evidence="2 3">
    <name type="scientific">Bacillus mycoides</name>
    <dbReference type="NCBI Taxonomy" id="1405"/>
    <lineage>
        <taxon>Bacteria</taxon>
        <taxon>Bacillati</taxon>
        <taxon>Bacillota</taxon>
        <taxon>Bacilli</taxon>
        <taxon>Bacillales</taxon>
        <taxon>Bacillaceae</taxon>
        <taxon>Bacillus</taxon>
        <taxon>Bacillus cereus group</taxon>
    </lineage>
</organism>
<feature type="transmembrane region" description="Helical" evidence="1">
    <location>
        <begin position="66"/>
        <end position="94"/>
    </location>
</feature>
<sequence length="97" mass="10635">MTAFVQLLMIFLIVIIMFSVINFLAISLSQHSFKRRIVAGFVFLLLTPIVFLTTTAFASIFNKGGFSLGALAFIIAGIYILNGIAILLSSTFIIKKT</sequence>
<evidence type="ECO:0000256" key="1">
    <source>
        <dbReference type="SAM" id="Phobius"/>
    </source>
</evidence>
<proteinExistence type="predicted"/>
<feature type="transmembrane region" description="Helical" evidence="1">
    <location>
        <begin position="6"/>
        <end position="25"/>
    </location>
</feature>
<accession>A0A1E8B761</accession>
<dbReference type="AlphaFoldDB" id="A0A1E8B761"/>
<gene>
    <name evidence="2" type="ORF">BWGOE8_28450</name>
</gene>
<dbReference type="PATRIC" id="fig|86662.25.peg.2897"/>
<dbReference type="RefSeq" id="WP_070143471.1">
    <property type="nucleotide sequence ID" value="NZ_LXLT01000035.1"/>
</dbReference>
<protein>
    <submittedName>
        <fullName evidence="2">Uncharacterized protein</fullName>
    </submittedName>
</protein>
<evidence type="ECO:0000313" key="2">
    <source>
        <dbReference type="EMBL" id="OFD78335.1"/>
    </source>
</evidence>
<name>A0A1E8B761_BACMY</name>